<dbReference type="CDD" id="cd16917">
    <property type="entry name" value="HATPase_UhpB-NarQ-NarX-like"/>
    <property type="match status" value="1"/>
</dbReference>
<dbReference type="InterPro" id="IPR019734">
    <property type="entry name" value="TPR_rpt"/>
</dbReference>
<reference evidence="9 10" key="1">
    <citation type="submission" date="2024-09" db="EMBL/GenBank/DDBJ databases">
        <authorList>
            <person name="Sun Q."/>
            <person name="Mori K."/>
        </authorList>
    </citation>
    <scope>NUCLEOTIDE SEQUENCE [LARGE SCALE GENOMIC DNA]</scope>
    <source>
        <strain evidence="9 10">CECT 7955</strain>
    </source>
</reference>
<evidence type="ECO:0000259" key="8">
    <source>
        <dbReference type="Pfam" id="PF02518"/>
    </source>
</evidence>
<dbReference type="SUPFAM" id="SSF48452">
    <property type="entry name" value="TPR-like"/>
    <property type="match status" value="1"/>
</dbReference>
<dbReference type="PANTHER" id="PTHR24421:SF10">
    <property type="entry name" value="NITRATE_NITRITE SENSOR PROTEIN NARQ"/>
    <property type="match status" value="1"/>
</dbReference>
<dbReference type="SMART" id="SM00028">
    <property type="entry name" value="TPR"/>
    <property type="match status" value="3"/>
</dbReference>
<accession>A0ABV5GT76</accession>
<evidence type="ECO:0000256" key="7">
    <source>
        <dbReference type="SAM" id="Phobius"/>
    </source>
</evidence>
<evidence type="ECO:0000256" key="6">
    <source>
        <dbReference type="PROSITE-ProRule" id="PRU00339"/>
    </source>
</evidence>
<evidence type="ECO:0000256" key="5">
    <source>
        <dbReference type="ARBA" id="ARBA00023012"/>
    </source>
</evidence>
<feature type="transmembrane region" description="Helical" evidence="7">
    <location>
        <begin position="326"/>
        <end position="345"/>
    </location>
</feature>
<dbReference type="Gene3D" id="1.25.40.10">
    <property type="entry name" value="Tetratricopeptide repeat domain"/>
    <property type="match status" value="2"/>
</dbReference>
<keyword evidence="7" id="KW-0472">Membrane</keyword>
<feature type="domain" description="Histidine kinase/HSP90-like ATPase" evidence="8">
    <location>
        <begin position="459"/>
        <end position="546"/>
    </location>
</feature>
<protein>
    <recommendedName>
        <fullName evidence="2">histidine kinase</fullName>
        <ecNumber evidence="2">2.7.13.3</ecNumber>
    </recommendedName>
</protein>
<dbReference type="EC" id="2.7.13.3" evidence="2"/>
<dbReference type="PROSITE" id="PS50293">
    <property type="entry name" value="TPR_REGION"/>
    <property type="match status" value="1"/>
</dbReference>
<evidence type="ECO:0000256" key="1">
    <source>
        <dbReference type="ARBA" id="ARBA00000085"/>
    </source>
</evidence>
<dbReference type="EMBL" id="JBHMEY010000094">
    <property type="protein sequence ID" value="MFB9098582.1"/>
    <property type="molecule type" value="Genomic_DNA"/>
</dbReference>
<dbReference type="PROSITE" id="PS50005">
    <property type="entry name" value="TPR"/>
    <property type="match status" value="1"/>
</dbReference>
<dbReference type="Gene3D" id="3.30.565.10">
    <property type="entry name" value="Histidine kinase-like ATPase, C-terminal domain"/>
    <property type="match status" value="1"/>
</dbReference>
<proteinExistence type="predicted"/>
<evidence type="ECO:0000313" key="9">
    <source>
        <dbReference type="EMBL" id="MFB9098582.1"/>
    </source>
</evidence>
<gene>
    <name evidence="9" type="ORF">ACFFVF_18905</name>
</gene>
<sequence>MKIPKFFIFISFLFLFCKKNNEILPLDDDLKQAQFLDSIKQYEKAFSFYNKSYEYNKLINDKKRMLFCLLKEAEIQTIFCDYNAAQESATNAISLFDKNTSIDYRTNGLISLGTSYLNLNDYDKAINVYSEVLDITPNLLTKIITENNIAVTYLEKKNYQKAIEILKPLLKSDILKKHKAEYARVLDNLGYAYFNLGIKKEAHQYISESLRIKDSIGKDYEKIAPLMHLARFYEDSIPKESSRFAINAYDIATRVNSPDDRLEALDILIRNTSSRDDFKSYYKKFHSLKDSIDLVRRIAKNEFANIKFNSDKAIKEKEKEANEKKIIAIIFIIFIIIAILLFLLIRSKNKRKLLKTAYDTETRISKRLHDELANDVFNTMMYLETQDLVEQTKKDKVLGNLENIYEKARNISKQTSGVKTGKDFGTLVDEMLTSYKSEQVNVIKKGNNTINWEVIAAEKQIEIHRVLQEVLVNMKKHSDATLVVIVFESLEKSIRIKYSDNGIGFDMEKISKNGVRNMENRMHSINGSITFDSEINKGVKINIEFPK</sequence>
<keyword evidence="5" id="KW-0902">Two-component regulatory system</keyword>
<dbReference type="PANTHER" id="PTHR24421">
    <property type="entry name" value="NITRATE/NITRITE SENSOR PROTEIN NARX-RELATED"/>
    <property type="match status" value="1"/>
</dbReference>
<organism evidence="9 10">
    <name type="scientific">Flavobacterium jumunjinense</name>
    <dbReference type="NCBI Taxonomy" id="998845"/>
    <lineage>
        <taxon>Bacteria</taxon>
        <taxon>Pseudomonadati</taxon>
        <taxon>Bacteroidota</taxon>
        <taxon>Flavobacteriia</taxon>
        <taxon>Flavobacteriales</taxon>
        <taxon>Flavobacteriaceae</taxon>
        <taxon>Flavobacterium</taxon>
    </lineage>
</organism>
<comment type="caution">
    <text evidence="9">The sequence shown here is derived from an EMBL/GenBank/DDBJ whole genome shotgun (WGS) entry which is preliminary data.</text>
</comment>
<feature type="repeat" description="TPR" evidence="6">
    <location>
        <begin position="106"/>
        <end position="139"/>
    </location>
</feature>
<dbReference type="Pfam" id="PF02518">
    <property type="entry name" value="HATPase_c"/>
    <property type="match status" value="1"/>
</dbReference>
<keyword evidence="4" id="KW-0418">Kinase</keyword>
<keyword evidence="10" id="KW-1185">Reference proteome</keyword>
<evidence type="ECO:0000256" key="2">
    <source>
        <dbReference type="ARBA" id="ARBA00012438"/>
    </source>
</evidence>
<dbReference type="InterPro" id="IPR003594">
    <property type="entry name" value="HATPase_dom"/>
</dbReference>
<dbReference type="InterPro" id="IPR011990">
    <property type="entry name" value="TPR-like_helical_dom_sf"/>
</dbReference>
<keyword evidence="7" id="KW-0812">Transmembrane</keyword>
<dbReference type="SUPFAM" id="SSF55874">
    <property type="entry name" value="ATPase domain of HSP90 chaperone/DNA topoisomerase II/histidine kinase"/>
    <property type="match status" value="1"/>
</dbReference>
<dbReference type="Pfam" id="PF13181">
    <property type="entry name" value="TPR_8"/>
    <property type="match status" value="1"/>
</dbReference>
<dbReference type="RefSeq" id="WP_236458798.1">
    <property type="nucleotide sequence ID" value="NZ_CBCSGE010000001.1"/>
</dbReference>
<evidence type="ECO:0000313" key="10">
    <source>
        <dbReference type="Proteomes" id="UP001589607"/>
    </source>
</evidence>
<keyword evidence="7" id="KW-1133">Transmembrane helix</keyword>
<evidence type="ECO:0000256" key="3">
    <source>
        <dbReference type="ARBA" id="ARBA00022679"/>
    </source>
</evidence>
<dbReference type="InterPro" id="IPR036890">
    <property type="entry name" value="HATPase_C_sf"/>
</dbReference>
<evidence type="ECO:0000256" key="4">
    <source>
        <dbReference type="ARBA" id="ARBA00022777"/>
    </source>
</evidence>
<dbReference type="Proteomes" id="UP001589607">
    <property type="component" value="Unassembled WGS sequence"/>
</dbReference>
<comment type="catalytic activity">
    <reaction evidence="1">
        <text>ATP + protein L-histidine = ADP + protein N-phospho-L-histidine.</text>
        <dbReference type="EC" id="2.7.13.3"/>
    </reaction>
</comment>
<name>A0ABV5GT76_9FLAO</name>
<keyword evidence="3" id="KW-0808">Transferase</keyword>
<keyword evidence="6" id="KW-0802">TPR repeat</keyword>
<dbReference type="InterPro" id="IPR050482">
    <property type="entry name" value="Sensor_HK_TwoCompSys"/>
</dbReference>